<evidence type="ECO:0000256" key="2">
    <source>
        <dbReference type="SAM" id="Phobius"/>
    </source>
</evidence>
<evidence type="ECO:0000313" key="4">
    <source>
        <dbReference type="Proteomes" id="UP000655366"/>
    </source>
</evidence>
<evidence type="ECO:0000313" key="3">
    <source>
        <dbReference type="EMBL" id="MBG0739233.1"/>
    </source>
</evidence>
<feature type="transmembrane region" description="Helical" evidence="2">
    <location>
        <begin position="109"/>
        <end position="129"/>
    </location>
</feature>
<dbReference type="RefSeq" id="WP_196396346.1">
    <property type="nucleotide sequence ID" value="NZ_JADNYM010000008.1"/>
</dbReference>
<feature type="region of interest" description="Disordered" evidence="1">
    <location>
        <begin position="218"/>
        <end position="240"/>
    </location>
</feature>
<feature type="transmembrane region" description="Helical" evidence="2">
    <location>
        <begin position="75"/>
        <end position="97"/>
    </location>
</feature>
<evidence type="ECO:0000256" key="1">
    <source>
        <dbReference type="SAM" id="MobiDB-lite"/>
    </source>
</evidence>
<organism evidence="3 4">
    <name type="scientific">Arthrobacter terrae</name>
    <dbReference type="NCBI Taxonomy" id="2935737"/>
    <lineage>
        <taxon>Bacteria</taxon>
        <taxon>Bacillati</taxon>
        <taxon>Actinomycetota</taxon>
        <taxon>Actinomycetes</taxon>
        <taxon>Micrococcales</taxon>
        <taxon>Micrococcaceae</taxon>
        <taxon>Arthrobacter</taxon>
    </lineage>
</organism>
<comment type="caution">
    <text evidence="3">The sequence shown here is derived from an EMBL/GenBank/DDBJ whole genome shotgun (WGS) entry which is preliminary data.</text>
</comment>
<name>A0A931CJ19_9MICC</name>
<feature type="transmembrane region" description="Helical" evidence="2">
    <location>
        <begin position="188"/>
        <end position="209"/>
    </location>
</feature>
<accession>A0A931CJ19</accession>
<feature type="transmembrane region" description="Helical" evidence="2">
    <location>
        <begin position="32"/>
        <end position="54"/>
    </location>
</feature>
<keyword evidence="2" id="KW-1133">Transmembrane helix</keyword>
<dbReference type="Proteomes" id="UP000655366">
    <property type="component" value="Unassembled WGS sequence"/>
</dbReference>
<keyword evidence="2" id="KW-0472">Membrane</keyword>
<keyword evidence="4" id="KW-1185">Reference proteome</keyword>
<reference evidence="3 4" key="1">
    <citation type="submission" date="2020-11" db="EMBL/GenBank/DDBJ databases">
        <title>Arthrobacter antarcticus sp. nov., isolated from Antarctic Soil.</title>
        <authorList>
            <person name="Li J."/>
        </authorList>
    </citation>
    <scope>NUCLEOTIDE SEQUENCE [LARGE SCALE GENOMIC DNA]</scope>
    <source>
        <strain evidence="3 4">Z1-20</strain>
    </source>
</reference>
<proteinExistence type="predicted"/>
<sequence>MSAATAHRELRGHAAGAGSSETFALLPEAVRLFTGFAGLGAAAVTFGLSSNLVAAAVQEFGPTASESGSTTAASALGLVAAVIVGAWALCLLLWAIATLRNGSPVWPLLTGRLLPAAVTLQLGAIIYGLWQLPAANRTFDLSSACSVVLELAILGSVGWLRRGGDPAGWTAAEPSESAPIKAPPAGRLLAAMFAAALLVAAVATPGLAATTAGLHAVPHGEHGTHSPSLPALHDPAGHHH</sequence>
<protein>
    <submittedName>
        <fullName evidence="3">Uncharacterized protein</fullName>
    </submittedName>
</protein>
<gene>
    <name evidence="3" type="ORF">IV500_07495</name>
</gene>
<keyword evidence="2" id="KW-0812">Transmembrane</keyword>
<dbReference type="EMBL" id="JADNYM010000008">
    <property type="protein sequence ID" value="MBG0739233.1"/>
    <property type="molecule type" value="Genomic_DNA"/>
</dbReference>
<dbReference type="AlphaFoldDB" id="A0A931CJ19"/>